<dbReference type="PANTHER" id="PTHR41775">
    <property type="entry name" value="SECRETED PROTEIN-RELATED"/>
    <property type="match status" value="1"/>
</dbReference>
<reference evidence="4" key="1">
    <citation type="submission" date="2021-01" db="EMBL/GenBank/DDBJ databases">
        <title>Whole genome shotgun sequence of Rhizocola hellebori NBRC 109834.</title>
        <authorList>
            <person name="Komaki H."/>
            <person name="Tamura T."/>
        </authorList>
    </citation>
    <scope>NUCLEOTIDE SEQUENCE</scope>
    <source>
        <strain evidence="4">NBRC 109834</strain>
    </source>
</reference>
<dbReference type="InterPro" id="IPR012300">
    <property type="entry name" value="Pept_M6_InhA"/>
</dbReference>
<protein>
    <submittedName>
        <fullName evidence="4">Protease</fullName>
    </submittedName>
</protein>
<evidence type="ECO:0000313" key="5">
    <source>
        <dbReference type="Proteomes" id="UP000612899"/>
    </source>
</evidence>
<keyword evidence="5" id="KW-1185">Reference proteome</keyword>
<dbReference type="PANTHER" id="PTHR41775:SF1">
    <property type="entry name" value="PEPTIDASE M6-LIKE DOMAIN-CONTAINING PROTEIN"/>
    <property type="match status" value="1"/>
</dbReference>
<evidence type="ECO:0000259" key="3">
    <source>
        <dbReference type="Pfam" id="PF20774"/>
    </source>
</evidence>
<dbReference type="SUPFAM" id="SSF55486">
    <property type="entry name" value="Metalloproteases ('zincins'), catalytic domain"/>
    <property type="match status" value="1"/>
</dbReference>
<keyword evidence="1" id="KW-1133">Transmembrane helix</keyword>
<dbReference type="Proteomes" id="UP000612899">
    <property type="component" value="Unassembled WGS sequence"/>
</dbReference>
<proteinExistence type="predicted"/>
<evidence type="ECO:0000259" key="2">
    <source>
        <dbReference type="Pfam" id="PF05547"/>
    </source>
</evidence>
<organism evidence="4 5">
    <name type="scientific">Rhizocola hellebori</name>
    <dbReference type="NCBI Taxonomy" id="1392758"/>
    <lineage>
        <taxon>Bacteria</taxon>
        <taxon>Bacillati</taxon>
        <taxon>Actinomycetota</taxon>
        <taxon>Actinomycetes</taxon>
        <taxon>Micromonosporales</taxon>
        <taxon>Micromonosporaceae</taxon>
        <taxon>Rhizocola</taxon>
    </lineage>
</organism>
<dbReference type="GO" id="GO:0008233">
    <property type="term" value="F:peptidase activity"/>
    <property type="evidence" value="ECO:0007669"/>
    <property type="project" value="UniProtKB-KW"/>
</dbReference>
<comment type="caution">
    <text evidence="4">The sequence shown here is derived from an EMBL/GenBank/DDBJ whole genome shotgun (WGS) entry which is preliminary data.</text>
</comment>
<dbReference type="Pfam" id="PF05547">
    <property type="entry name" value="Peptidase_M6"/>
    <property type="match status" value="1"/>
</dbReference>
<sequence length="787" mass="85184">MQGYLHPADAVGATNPCLLVASACKGREDPLRNRILGGGFAVALVVASFAGAPASGVPQQQLVNPLETAQASRVDNLHNPRAEALADLKKEAISRVINGSARPEQRNGSEVVRVGNRWSELKKKADKVDPVFAVLAQFGTTVHPLTGGTAGPGHNQIAEPNRAVDNSTYWQPDFSQAHFNQMYNGPGESLADFYMKQSGGKYTTNTAVSNWVQLDYNEARYGHNFPSSSPYDDRSTYWPFIRDTANAWYNSQLAAGKTQAEISEYLKQFDVYDRYDFDGDGNFNEPDGYIDHFQAVHAGEGEEAGGGTQGADAIWSHRWAAYQNLVGSAGPVGNLGGGTQIGNSGIWVYDYTVQPENGGLGVFAHEFGHDLGLPDLYDTQGGDNSTAFWTLMSGGSWMSHSTTEIGTSPIYMGPWEKLFLGWLDYDVVGNGQNKIVTLGSAANPEGPLAQAVVVPLPTQTIVTEYNTPKSGTWEWWGGSADDINVSLTRDVSLTGATSAKITTQAWYDIEEGYDFLYGEVSTDGGANWTKIGTEVDGISGGGEEPVWVELSYNLDVYAGQNVKFRFRYQTDGGVHYAGPFLDDIALVTNGTGWTDDVEAGVGAWTANGFTRMTGSTSRQAEHFYMAEYRSYTGYDKNFKTGPYNFSSAKGVEKFPYQDGMLVWYVNYAYSDNNTIAHLGGGLTLPVDARPAPITYSDGLIIGNRRQPFDATFGTHSTDAVTFHKANGATAVVPSGPAIRTFDDSDPNRYYSTGNPLGSVKVAGDGVKIKVVIENSVLIPFMVIQVQN</sequence>
<dbReference type="AlphaFoldDB" id="A0A8J3QLX1"/>
<keyword evidence="4" id="KW-0378">Hydrolase</keyword>
<keyword evidence="1" id="KW-0472">Membrane</keyword>
<dbReference type="PIRSF" id="PIRSF007519">
    <property type="entry name" value="Protease_InhA"/>
    <property type="match status" value="1"/>
</dbReference>
<feature type="domain" description="Immune inhibitor A-like metallopeptidase VEG" evidence="3">
    <location>
        <begin position="619"/>
        <end position="773"/>
    </location>
</feature>
<dbReference type="NCBIfam" id="TIGR03296">
    <property type="entry name" value="M6dom_TIGR03296"/>
    <property type="match status" value="1"/>
</dbReference>
<feature type="transmembrane region" description="Helical" evidence="1">
    <location>
        <begin position="35"/>
        <end position="54"/>
    </location>
</feature>
<gene>
    <name evidence="4" type="ORF">Rhe02_95180</name>
</gene>
<dbReference type="EMBL" id="BONY01000134">
    <property type="protein sequence ID" value="GIH11451.1"/>
    <property type="molecule type" value="Genomic_DNA"/>
</dbReference>
<dbReference type="InterPro" id="IPR048665">
    <property type="entry name" value="InhA-like_VEG"/>
</dbReference>
<dbReference type="Pfam" id="PF20773">
    <property type="entry name" value="InhA-like_MAM"/>
    <property type="match status" value="1"/>
</dbReference>
<name>A0A8J3QLX1_9ACTN</name>
<keyword evidence="1" id="KW-0812">Transmembrane</keyword>
<accession>A0A8J3QLX1</accession>
<evidence type="ECO:0000313" key="4">
    <source>
        <dbReference type="EMBL" id="GIH11451.1"/>
    </source>
</evidence>
<dbReference type="Pfam" id="PF20774">
    <property type="entry name" value="InhA-like_VEG"/>
    <property type="match status" value="1"/>
</dbReference>
<feature type="domain" description="Peptidase M6-like" evidence="2">
    <location>
        <begin position="124"/>
        <end position="422"/>
    </location>
</feature>
<dbReference type="GO" id="GO:0006508">
    <property type="term" value="P:proteolysis"/>
    <property type="evidence" value="ECO:0007669"/>
    <property type="project" value="UniProtKB-KW"/>
</dbReference>
<dbReference type="Gene3D" id="2.60.120.260">
    <property type="entry name" value="Galactose-binding domain-like"/>
    <property type="match status" value="1"/>
</dbReference>
<dbReference type="InterPro" id="IPR008757">
    <property type="entry name" value="Peptidase_M6-like_domain"/>
</dbReference>
<evidence type="ECO:0000256" key="1">
    <source>
        <dbReference type="SAM" id="Phobius"/>
    </source>
</evidence>
<keyword evidence="4" id="KW-0645">Protease</keyword>